<dbReference type="InterPro" id="IPR017871">
    <property type="entry name" value="ABC_transporter-like_CS"/>
</dbReference>
<evidence type="ECO:0000256" key="4">
    <source>
        <dbReference type="ARBA" id="ARBA00022692"/>
    </source>
</evidence>
<keyword evidence="4 9" id="KW-0812">Transmembrane</keyword>
<evidence type="ECO:0000259" key="10">
    <source>
        <dbReference type="PROSITE" id="PS50893"/>
    </source>
</evidence>
<dbReference type="Pfam" id="PF00005">
    <property type="entry name" value="ABC_tran"/>
    <property type="match status" value="1"/>
</dbReference>
<dbReference type="SUPFAM" id="SSF90123">
    <property type="entry name" value="ABC transporter transmembrane region"/>
    <property type="match status" value="1"/>
</dbReference>
<dbReference type="GO" id="GO:0016020">
    <property type="term" value="C:membrane"/>
    <property type="evidence" value="ECO:0007669"/>
    <property type="project" value="UniProtKB-SubCell"/>
</dbReference>
<dbReference type="InterPro" id="IPR050173">
    <property type="entry name" value="ABC_transporter_C-like"/>
</dbReference>
<dbReference type="InterPro" id="IPR011527">
    <property type="entry name" value="ABC1_TM_dom"/>
</dbReference>
<evidence type="ECO:0000256" key="6">
    <source>
        <dbReference type="ARBA" id="ARBA00022840"/>
    </source>
</evidence>
<comment type="subcellular location">
    <subcellularLocation>
        <location evidence="1">Membrane</location>
        <topology evidence="1">Multi-pass membrane protein</topology>
    </subcellularLocation>
</comment>
<dbReference type="InterPro" id="IPR036640">
    <property type="entry name" value="ABC1_TM_sf"/>
</dbReference>
<dbReference type="PANTHER" id="PTHR24223">
    <property type="entry name" value="ATP-BINDING CASSETTE SUB-FAMILY C"/>
    <property type="match status" value="1"/>
</dbReference>
<dbReference type="CDD" id="cd03244">
    <property type="entry name" value="ABCC_MRP_domain2"/>
    <property type="match status" value="1"/>
</dbReference>
<sequence>MMPATFFDTWAIMLKVLGVVILVCVINPVLFIATVPLILGSSWIYRMYVRTSREVKRLEAVSRSPVFSIISETLVGMVAVRAYGQTRRFRLAFNERIDRNVEGFFAFIASARWLGIRLDVLTLAFTTCVLYAAILMQWLGFSISSGLVGLSLAYLVQLGDAFQWSVRQSAEFENQLVSVERILSYISLTPEPPLTVPSRDRLIKDTWPSEGGIRFEHFSARYAPELPLVLNDLTLEIPSRSKVAIVGRTGAGKSSVVQCLFRLIEADDPQSRLVIDGVHVREIGLHKLRSRISVIPQTPWLFSGSIRENLDPFHEHKDRDIWEALEAVRLKESFGSLDDPISESGGNLSSGQKQLACLARAILRKNQILVLDEATAHVDLHTDAIIQTTIREKFSGQTVIMIAHRLETVIDVDRVLVLDHGHLVEQGHPFELLSSAFTVDAKKKKNGCGAGNRGGGAIIGAKRQWFASMVQETGEENAKKLYQAAKEAWNEKERR</sequence>
<keyword evidence="5" id="KW-0547">Nucleotide-binding</keyword>
<dbReference type="GO" id="GO:0005524">
    <property type="term" value="F:ATP binding"/>
    <property type="evidence" value="ECO:0007669"/>
    <property type="project" value="UniProtKB-KW"/>
</dbReference>
<dbReference type="SMART" id="SM00382">
    <property type="entry name" value="AAA"/>
    <property type="match status" value="1"/>
</dbReference>
<dbReference type="GO" id="GO:0016887">
    <property type="term" value="F:ATP hydrolysis activity"/>
    <property type="evidence" value="ECO:0007669"/>
    <property type="project" value="InterPro"/>
</dbReference>
<evidence type="ECO:0000313" key="12">
    <source>
        <dbReference type="EMBL" id="CAE0680893.1"/>
    </source>
</evidence>
<evidence type="ECO:0000256" key="8">
    <source>
        <dbReference type="ARBA" id="ARBA00023136"/>
    </source>
</evidence>
<dbReference type="AlphaFoldDB" id="A0A7S4DZU4"/>
<evidence type="ECO:0000256" key="3">
    <source>
        <dbReference type="ARBA" id="ARBA00022448"/>
    </source>
</evidence>
<name>A0A7S4DZU4_9EUKA</name>
<dbReference type="FunFam" id="3.40.50.300:FF:000163">
    <property type="entry name" value="Multidrug resistance-associated protein member 4"/>
    <property type="match status" value="1"/>
</dbReference>
<dbReference type="PROSITE" id="PS00211">
    <property type="entry name" value="ABC_TRANSPORTER_1"/>
    <property type="match status" value="1"/>
</dbReference>
<dbReference type="Pfam" id="PF00664">
    <property type="entry name" value="ABC_membrane"/>
    <property type="match status" value="1"/>
</dbReference>
<dbReference type="InterPro" id="IPR027417">
    <property type="entry name" value="P-loop_NTPase"/>
</dbReference>
<feature type="transmembrane region" description="Helical" evidence="9">
    <location>
        <begin position="12"/>
        <end position="45"/>
    </location>
</feature>
<dbReference type="PROSITE" id="PS50893">
    <property type="entry name" value="ABC_TRANSPORTER_2"/>
    <property type="match status" value="1"/>
</dbReference>
<protein>
    <recommendedName>
        <fullName evidence="13">ABC transporter domain-containing protein</fullName>
    </recommendedName>
</protein>
<dbReference type="PANTHER" id="PTHR24223:SF456">
    <property type="entry name" value="MULTIDRUG RESISTANCE-ASSOCIATED PROTEIN LETHAL(2)03659"/>
    <property type="match status" value="1"/>
</dbReference>
<dbReference type="Gene3D" id="1.20.1560.10">
    <property type="entry name" value="ABC transporter type 1, transmembrane domain"/>
    <property type="match status" value="1"/>
</dbReference>
<accession>A0A7S4DZU4</accession>
<feature type="transmembrane region" description="Helical" evidence="9">
    <location>
        <begin position="104"/>
        <end position="132"/>
    </location>
</feature>
<dbReference type="Gene3D" id="3.40.50.300">
    <property type="entry name" value="P-loop containing nucleotide triphosphate hydrolases"/>
    <property type="match status" value="1"/>
</dbReference>
<evidence type="ECO:0000256" key="7">
    <source>
        <dbReference type="ARBA" id="ARBA00022989"/>
    </source>
</evidence>
<feature type="domain" description="ABC transmembrane type-1" evidence="11">
    <location>
        <begin position="1"/>
        <end position="174"/>
    </location>
</feature>
<proteinExistence type="inferred from homology"/>
<dbReference type="InterPro" id="IPR003439">
    <property type="entry name" value="ABC_transporter-like_ATP-bd"/>
</dbReference>
<evidence type="ECO:0000256" key="5">
    <source>
        <dbReference type="ARBA" id="ARBA00022741"/>
    </source>
</evidence>
<keyword evidence="3" id="KW-0813">Transport</keyword>
<dbReference type="SUPFAM" id="SSF52540">
    <property type="entry name" value="P-loop containing nucleoside triphosphate hydrolases"/>
    <property type="match status" value="1"/>
</dbReference>
<evidence type="ECO:0000256" key="2">
    <source>
        <dbReference type="ARBA" id="ARBA00009726"/>
    </source>
</evidence>
<evidence type="ECO:0000256" key="9">
    <source>
        <dbReference type="SAM" id="Phobius"/>
    </source>
</evidence>
<keyword evidence="8 9" id="KW-0472">Membrane</keyword>
<gene>
    <name evidence="12" type="ORF">LGLO00237_LOCUS32680</name>
</gene>
<evidence type="ECO:0008006" key="13">
    <source>
        <dbReference type="Google" id="ProtNLM"/>
    </source>
</evidence>
<dbReference type="EMBL" id="HBIV01046813">
    <property type="protein sequence ID" value="CAE0680893.1"/>
    <property type="molecule type" value="Transcribed_RNA"/>
</dbReference>
<comment type="similarity">
    <text evidence="2">Belongs to the ABC transporter superfamily. ABCC family. Conjugate transporter (TC 3.A.1.208) subfamily.</text>
</comment>
<organism evidence="12">
    <name type="scientific">Lotharella globosa</name>
    <dbReference type="NCBI Taxonomy" id="91324"/>
    <lineage>
        <taxon>Eukaryota</taxon>
        <taxon>Sar</taxon>
        <taxon>Rhizaria</taxon>
        <taxon>Cercozoa</taxon>
        <taxon>Chlorarachniophyceae</taxon>
        <taxon>Lotharella</taxon>
    </lineage>
</organism>
<dbReference type="GO" id="GO:0140359">
    <property type="term" value="F:ABC-type transporter activity"/>
    <property type="evidence" value="ECO:0007669"/>
    <property type="project" value="InterPro"/>
</dbReference>
<dbReference type="PROSITE" id="PS50929">
    <property type="entry name" value="ABC_TM1F"/>
    <property type="match status" value="1"/>
</dbReference>
<dbReference type="InterPro" id="IPR003593">
    <property type="entry name" value="AAA+_ATPase"/>
</dbReference>
<reference evidence="12" key="1">
    <citation type="submission" date="2021-01" db="EMBL/GenBank/DDBJ databases">
        <authorList>
            <person name="Corre E."/>
            <person name="Pelletier E."/>
            <person name="Niang G."/>
            <person name="Scheremetjew M."/>
            <person name="Finn R."/>
            <person name="Kale V."/>
            <person name="Holt S."/>
            <person name="Cochrane G."/>
            <person name="Meng A."/>
            <person name="Brown T."/>
            <person name="Cohen L."/>
        </authorList>
    </citation>
    <scope>NUCLEOTIDE SEQUENCE</scope>
    <source>
        <strain evidence="12">CCCM811</strain>
    </source>
</reference>
<evidence type="ECO:0000256" key="1">
    <source>
        <dbReference type="ARBA" id="ARBA00004141"/>
    </source>
</evidence>
<feature type="domain" description="ABC transporter" evidence="10">
    <location>
        <begin position="213"/>
        <end position="445"/>
    </location>
</feature>
<keyword evidence="7 9" id="KW-1133">Transmembrane helix</keyword>
<keyword evidence="6" id="KW-0067">ATP-binding</keyword>
<evidence type="ECO:0000259" key="11">
    <source>
        <dbReference type="PROSITE" id="PS50929"/>
    </source>
</evidence>